<name>A0A3D9LCV6_9MICC</name>
<evidence type="ECO:0000313" key="6">
    <source>
        <dbReference type="EMBL" id="REE04231.1"/>
    </source>
</evidence>
<evidence type="ECO:0000256" key="2">
    <source>
        <dbReference type="ARBA" id="ARBA00010742"/>
    </source>
</evidence>
<proteinExistence type="inferred from homology"/>
<dbReference type="Pfam" id="PF09084">
    <property type="entry name" value="NMT1"/>
    <property type="match status" value="1"/>
</dbReference>
<sequence>MELRRTLRPAAAITTLALMFGLTACGGSAESEPVSDSGSSSSGAAEEVLPLTVARGGVNIENAVLADEQGFFEEEGLDIGEMQLTGMGGAAANSSVISGEFDVAATDAVTVIRAVAEGMPVVAVAGTKSADPDYEGEVSDGVVVPPGSDIKEWTDLEGKKIGVPELGGLPHMATMTGLIENGVDPDSVEFVPLPTDALVEAAAKGQVDAVFTFSIFLLSAVDSGFTRVGTGVREYLPNAPQVLWVASKEFAENNPEALERFHNAIEKGTEYGNENEEAVRQAYHDHTQLPAPFIDERMVLEPLNVEFDEEGWNTLLQVMKDEGDLREDLTYEEIVWEGAR</sequence>
<dbReference type="Proteomes" id="UP000256727">
    <property type="component" value="Unassembled WGS sequence"/>
</dbReference>
<comment type="similarity">
    <text evidence="2">Belongs to the bacterial solute-binding protein SsuA/TauA family.</text>
</comment>
<protein>
    <submittedName>
        <fullName evidence="6">NitT/TauT family transport system substrate-binding protein</fullName>
    </submittedName>
</protein>
<gene>
    <name evidence="6" type="ORF">C8E99_2058</name>
</gene>
<dbReference type="GO" id="GO:0042597">
    <property type="term" value="C:periplasmic space"/>
    <property type="evidence" value="ECO:0007669"/>
    <property type="project" value="UniProtKB-SubCell"/>
</dbReference>
<organism evidence="6 7">
    <name type="scientific">Citricoccus muralis</name>
    <dbReference type="NCBI Taxonomy" id="169134"/>
    <lineage>
        <taxon>Bacteria</taxon>
        <taxon>Bacillati</taxon>
        <taxon>Actinomycetota</taxon>
        <taxon>Actinomycetes</taxon>
        <taxon>Micrococcales</taxon>
        <taxon>Micrococcaceae</taxon>
        <taxon>Citricoccus</taxon>
    </lineage>
</organism>
<evidence type="ECO:0000256" key="1">
    <source>
        <dbReference type="ARBA" id="ARBA00004418"/>
    </source>
</evidence>
<dbReference type="AlphaFoldDB" id="A0A3D9LCV6"/>
<dbReference type="PANTHER" id="PTHR30024">
    <property type="entry name" value="ALIPHATIC SULFONATES-BINDING PROTEIN-RELATED"/>
    <property type="match status" value="1"/>
</dbReference>
<evidence type="ECO:0000256" key="3">
    <source>
        <dbReference type="ARBA" id="ARBA00022729"/>
    </source>
</evidence>
<dbReference type="SUPFAM" id="SSF53850">
    <property type="entry name" value="Periplasmic binding protein-like II"/>
    <property type="match status" value="1"/>
</dbReference>
<keyword evidence="7" id="KW-1185">Reference proteome</keyword>
<dbReference type="EMBL" id="QREH01000001">
    <property type="protein sequence ID" value="REE04231.1"/>
    <property type="molecule type" value="Genomic_DNA"/>
</dbReference>
<dbReference type="OrthoDB" id="5174711at2"/>
<feature type="chain" id="PRO_5038487563" evidence="4">
    <location>
        <begin position="25"/>
        <end position="340"/>
    </location>
</feature>
<feature type="signal peptide" evidence="4">
    <location>
        <begin position="1"/>
        <end position="24"/>
    </location>
</feature>
<dbReference type="Gene3D" id="3.40.190.10">
    <property type="entry name" value="Periplasmic binding protein-like II"/>
    <property type="match status" value="2"/>
</dbReference>
<feature type="domain" description="SsuA/THI5-like" evidence="5">
    <location>
        <begin position="62"/>
        <end position="274"/>
    </location>
</feature>
<dbReference type="PROSITE" id="PS51257">
    <property type="entry name" value="PROKAR_LIPOPROTEIN"/>
    <property type="match status" value="1"/>
</dbReference>
<evidence type="ECO:0000256" key="4">
    <source>
        <dbReference type="SAM" id="SignalP"/>
    </source>
</evidence>
<accession>A0A3D9LCV6</accession>
<reference evidence="6 7" key="1">
    <citation type="submission" date="2018-07" db="EMBL/GenBank/DDBJ databases">
        <title>Sequencing the genomes of 1000 actinobacteria strains.</title>
        <authorList>
            <person name="Klenk H.-P."/>
        </authorList>
    </citation>
    <scope>NUCLEOTIDE SEQUENCE [LARGE SCALE GENOMIC DNA]</scope>
    <source>
        <strain evidence="6 7">DSM 14442</strain>
    </source>
</reference>
<dbReference type="RefSeq" id="WP_115932201.1">
    <property type="nucleotide sequence ID" value="NZ_QREH01000001.1"/>
</dbReference>
<dbReference type="PANTHER" id="PTHR30024:SF47">
    <property type="entry name" value="TAURINE-BINDING PERIPLASMIC PROTEIN"/>
    <property type="match status" value="1"/>
</dbReference>
<keyword evidence="3 4" id="KW-0732">Signal</keyword>
<evidence type="ECO:0000313" key="7">
    <source>
        <dbReference type="Proteomes" id="UP000256727"/>
    </source>
</evidence>
<comment type="caution">
    <text evidence="6">The sequence shown here is derived from an EMBL/GenBank/DDBJ whole genome shotgun (WGS) entry which is preliminary data.</text>
</comment>
<comment type="subcellular location">
    <subcellularLocation>
        <location evidence="1">Periplasm</location>
    </subcellularLocation>
</comment>
<dbReference type="InterPro" id="IPR015168">
    <property type="entry name" value="SsuA/THI5"/>
</dbReference>
<evidence type="ECO:0000259" key="5">
    <source>
        <dbReference type="Pfam" id="PF09084"/>
    </source>
</evidence>